<evidence type="ECO:0000313" key="2">
    <source>
        <dbReference type="Proteomes" id="UP000006158"/>
    </source>
</evidence>
<name>I7GCY3_MYCS2</name>
<sequence>MRTAVVRVGVDPSGELGPPQLAAGMATLRELLADACAEVLAGDQLAELPAHRREVEVLIAGSDAEQLQQMVLPLCAKAFGTSPTAGVVTFVSRGTDDDAHGVLAGFGLTGEVERVLGDEGWDIVTVTLRKADLQRVPESRIHTALEASLNCEVHIRTE</sequence>
<dbReference type="EMBL" id="CP001663">
    <property type="protein sequence ID" value="AFP41136.1"/>
    <property type="molecule type" value="Genomic_DNA"/>
</dbReference>
<dbReference type="RefSeq" id="WP_014878154.1">
    <property type="nucleotide sequence ID" value="NC_008596.1"/>
</dbReference>
<organism evidence="1 2">
    <name type="scientific">Mycolicibacterium smegmatis (strain ATCC 700084 / mc(2)155)</name>
    <name type="common">Mycobacterium smegmatis</name>
    <dbReference type="NCBI Taxonomy" id="246196"/>
    <lineage>
        <taxon>Bacteria</taxon>
        <taxon>Bacillati</taxon>
        <taxon>Actinomycetota</taxon>
        <taxon>Actinomycetes</taxon>
        <taxon>Mycobacteriales</taxon>
        <taxon>Mycobacteriaceae</taxon>
        <taxon>Mycolicibacterium</taxon>
    </lineage>
</organism>
<dbReference type="KEGG" id="msg:MSMEI_4687"/>
<dbReference type="Proteomes" id="UP000006158">
    <property type="component" value="Chromosome"/>
</dbReference>
<reference evidence="1 2" key="1">
    <citation type="journal article" date="2007" name="Genome Biol.">
        <title>Interrupted coding sequences in Mycobacterium smegmatis: authentic mutations or sequencing errors?</title>
        <authorList>
            <person name="Deshayes C."/>
            <person name="Perrodou E."/>
            <person name="Gallien S."/>
            <person name="Euphrasie D."/>
            <person name="Schaeffer C."/>
            <person name="Van-Dorsselaer A."/>
            <person name="Poch O."/>
            <person name="Lecompte O."/>
            <person name="Reyrat J.M."/>
        </authorList>
    </citation>
    <scope>NUCLEOTIDE SEQUENCE [LARGE SCALE GENOMIC DNA]</scope>
    <source>
        <strain evidence="2">ATCC 700084 / mc(2)155</strain>
    </source>
</reference>
<reference evidence="1 2" key="2">
    <citation type="journal article" date="2009" name="Genome Res.">
        <title>Ortho-proteogenomics: multiple proteomes investigation through orthology and a new MS-based protocol.</title>
        <authorList>
            <person name="Gallien S."/>
            <person name="Perrodou E."/>
            <person name="Carapito C."/>
            <person name="Deshayes C."/>
            <person name="Reyrat J.M."/>
            <person name="Van Dorsselaer A."/>
            <person name="Poch O."/>
            <person name="Schaeffer C."/>
            <person name="Lecompte O."/>
        </authorList>
    </citation>
    <scope>NUCLEOTIDE SEQUENCE [LARGE SCALE GENOMIC DNA]</scope>
    <source>
        <strain evidence="2">ATCC 700084 / mc(2)155</strain>
    </source>
</reference>
<dbReference type="GeneID" id="93459484"/>
<dbReference type="KEGG" id="msb:LJ00_23795"/>
<dbReference type="AlphaFoldDB" id="I7GCY3"/>
<evidence type="ECO:0000313" key="1">
    <source>
        <dbReference type="EMBL" id="AFP41136.1"/>
    </source>
</evidence>
<protein>
    <submittedName>
        <fullName evidence="1">Uncharacterized protein</fullName>
    </submittedName>
</protein>
<accession>I7GCY3</accession>
<proteinExistence type="predicted"/>
<dbReference type="PATRIC" id="fig|246196.56.peg.4794"/>
<gene>
    <name evidence="1" type="ordered locus">MSMEI_4687</name>
</gene>